<dbReference type="AlphaFoldDB" id="A0A1H8H0J0"/>
<dbReference type="InterPro" id="IPR001647">
    <property type="entry name" value="HTH_TetR"/>
</dbReference>
<name>A0A1H8H0J0_9PROT</name>
<evidence type="ECO:0000256" key="2">
    <source>
        <dbReference type="PROSITE-ProRule" id="PRU00335"/>
    </source>
</evidence>
<gene>
    <name evidence="4" type="ORF">SAMN05216404_1053</name>
</gene>
<dbReference type="EMBL" id="FOCT01000005">
    <property type="protein sequence ID" value="SEN49484.1"/>
    <property type="molecule type" value="Genomic_DNA"/>
</dbReference>
<dbReference type="Proteomes" id="UP000183898">
    <property type="component" value="Unassembled WGS sequence"/>
</dbReference>
<proteinExistence type="predicted"/>
<dbReference type="SUPFAM" id="SSF48498">
    <property type="entry name" value="Tetracyclin repressor-like, C-terminal domain"/>
    <property type="match status" value="1"/>
</dbReference>
<sequence length="206" mass="23582">MMIADQIVNTAVELGEQKSWEAVRLHDVAAALGITLNDVHAHFREKEDIVEAWFERADSAMLRMAQAPDFSFLTPRQRLHRLIMTWLASLYPYRKATRQMIYGKLEPGHLHVQIPGLMRISRTVQWMREAAGRDATYLRRALEESALTSIYLATFAHWMNDSSSGSSRTSRFLDGCLSVGENLDRMLFFRWHGGERRDSGEAPQGT</sequence>
<evidence type="ECO:0000259" key="3">
    <source>
        <dbReference type="PROSITE" id="PS50977"/>
    </source>
</evidence>
<dbReference type="RefSeq" id="WP_074745611.1">
    <property type="nucleotide sequence ID" value="NZ_FOCT01000005.1"/>
</dbReference>
<feature type="DNA-binding region" description="H-T-H motif" evidence="2">
    <location>
        <begin position="24"/>
        <end position="43"/>
    </location>
</feature>
<dbReference type="GO" id="GO:0003677">
    <property type="term" value="F:DNA binding"/>
    <property type="evidence" value="ECO:0007669"/>
    <property type="project" value="UniProtKB-UniRule"/>
</dbReference>
<protein>
    <submittedName>
        <fullName evidence="4">Transcriptional regulator, TetR family</fullName>
    </submittedName>
</protein>
<accession>A0A1H8H0J0</accession>
<dbReference type="Pfam" id="PF00440">
    <property type="entry name" value="TetR_N"/>
    <property type="match status" value="1"/>
</dbReference>
<dbReference type="InterPro" id="IPR036271">
    <property type="entry name" value="Tet_transcr_reg_TetR-rel_C_sf"/>
</dbReference>
<keyword evidence="1 2" id="KW-0238">DNA-binding</keyword>
<dbReference type="PROSITE" id="PS50977">
    <property type="entry name" value="HTH_TETR_2"/>
    <property type="match status" value="1"/>
</dbReference>
<evidence type="ECO:0000256" key="1">
    <source>
        <dbReference type="ARBA" id="ARBA00023125"/>
    </source>
</evidence>
<dbReference type="SUPFAM" id="SSF46689">
    <property type="entry name" value="Homeodomain-like"/>
    <property type="match status" value="1"/>
</dbReference>
<dbReference type="Gene3D" id="1.10.357.10">
    <property type="entry name" value="Tetracycline Repressor, domain 2"/>
    <property type="match status" value="1"/>
</dbReference>
<organism evidence="4 5">
    <name type="scientific">Nitrosospira multiformis</name>
    <dbReference type="NCBI Taxonomy" id="1231"/>
    <lineage>
        <taxon>Bacteria</taxon>
        <taxon>Pseudomonadati</taxon>
        <taxon>Pseudomonadota</taxon>
        <taxon>Betaproteobacteria</taxon>
        <taxon>Nitrosomonadales</taxon>
        <taxon>Nitrosomonadaceae</taxon>
        <taxon>Nitrosospira</taxon>
    </lineage>
</organism>
<reference evidence="4 5" key="1">
    <citation type="submission" date="2016-10" db="EMBL/GenBank/DDBJ databases">
        <authorList>
            <person name="de Groot N.N."/>
        </authorList>
    </citation>
    <scope>NUCLEOTIDE SEQUENCE [LARGE SCALE GENOMIC DNA]</scope>
    <source>
        <strain evidence="4 5">Nl18</strain>
    </source>
</reference>
<evidence type="ECO:0000313" key="5">
    <source>
        <dbReference type="Proteomes" id="UP000183898"/>
    </source>
</evidence>
<evidence type="ECO:0000313" key="4">
    <source>
        <dbReference type="EMBL" id="SEN49484.1"/>
    </source>
</evidence>
<feature type="domain" description="HTH tetR-type" evidence="3">
    <location>
        <begin position="1"/>
        <end position="61"/>
    </location>
</feature>
<dbReference type="InterPro" id="IPR009057">
    <property type="entry name" value="Homeodomain-like_sf"/>
</dbReference>